<dbReference type="GO" id="GO:0015031">
    <property type="term" value="P:protein transport"/>
    <property type="evidence" value="ECO:0007669"/>
    <property type="project" value="UniProtKB-KW"/>
</dbReference>
<name>A0A9W4X8K7_9ASCO</name>
<reference evidence="9" key="1">
    <citation type="submission" date="2022-12" db="EMBL/GenBank/DDBJ databases">
        <authorList>
            <person name="Brejova B."/>
        </authorList>
    </citation>
    <scope>NUCLEOTIDE SEQUENCE</scope>
</reference>
<keyword evidence="6" id="KW-0175">Coiled coil</keyword>
<organism evidence="9 10">
    <name type="scientific">Candida verbasci</name>
    <dbReference type="NCBI Taxonomy" id="1227364"/>
    <lineage>
        <taxon>Eukaryota</taxon>
        <taxon>Fungi</taxon>
        <taxon>Dikarya</taxon>
        <taxon>Ascomycota</taxon>
        <taxon>Saccharomycotina</taxon>
        <taxon>Pichiomycetes</taxon>
        <taxon>Debaryomycetaceae</taxon>
        <taxon>Candida/Lodderomyces clade</taxon>
        <taxon>Candida</taxon>
    </lineage>
</organism>
<keyword evidence="4" id="KW-0653">Protein transport</keyword>
<comment type="subcellular location">
    <subcellularLocation>
        <location evidence="1">Golgi apparatus</location>
        <location evidence="1">trans-Golgi network</location>
    </subcellularLocation>
</comment>
<comment type="caution">
    <text evidence="9">The sequence shown here is derived from an EMBL/GenBank/DDBJ whole genome shotgun (WGS) entry which is preliminary data.</text>
</comment>
<dbReference type="EMBL" id="CANTUO010000001">
    <property type="protein sequence ID" value="CAI5756361.1"/>
    <property type="molecule type" value="Genomic_DNA"/>
</dbReference>
<evidence type="ECO:0000256" key="4">
    <source>
        <dbReference type="ARBA" id="ARBA00022927"/>
    </source>
</evidence>
<feature type="compositionally biased region" description="Polar residues" evidence="7">
    <location>
        <begin position="1325"/>
        <end position="1368"/>
    </location>
</feature>
<dbReference type="PANTHER" id="PTHR12965">
    <property type="entry name" value="VACUOLAR PROTEIN SORTING 54"/>
    <property type="match status" value="1"/>
</dbReference>
<feature type="domain" description="Vacuolar protein sorting-associated protein 54 C-terminal" evidence="8">
    <location>
        <begin position="643"/>
        <end position="759"/>
    </location>
</feature>
<dbReference type="GO" id="GO:0042147">
    <property type="term" value="P:retrograde transport, endosome to Golgi"/>
    <property type="evidence" value="ECO:0007669"/>
    <property type="project" value="InterPro"/>
</dbReference>
<sequence>MDDSSLGIESSHIHSRSSIDSNSINLNDDLLTESSSVRLHKRSGSTASIIRNSIDDSFISSTTFQQDEDSSIYSPLGPNSIYELIIGSDIQRKKNRTSTNSITLFDQVINNINKPTIKEIPQIQLSKLQQKVSSQELEEKYYNPIFKEYKIFESSNALTSDVLQQLNHESKSIKEIPAVFLSSDFGLDDPRIFKNVLRSFTDDVDLSTSLNDSNLQEKLSNYLDIVEVNLVKEIESSSDSFFNAIDDIENVSNKSKEAVQLYQKILEKLNNLQDSATQGDKIIKKIQEFKNVEILEGSILKIQNIVETFKHAKSLFSSDLNSCIDEVLKVESIIDFQLPAFIQLQNDLTSLKNECAREFTEQFNQLLISDLRDYYQNTPLETTLRRLYTRKSPNTMYLNDDMKQKLQQLINNLIKSGNLVQAYTIFQNKFITEIKDIIKRNLPKSETDLSNNIKILTPKEFENIFMLTYAELSNCLRRLTIHQKILLDLALTDEIDIMSLDITKAIYKVIGLTQIRLMKVISVRSEQTADLSVPYYLRLYSITSCYLNECEMINPSFQGNVLGEWFNNHITYFIHRFHSNSIKEMTNEVLKETWKICEDKQELGSAQLVITELKQSSFSEYFNFYQPKEEQVIEVDQISIEEDSFLLPHLAVSILPIIRDYMIISKTFPNHASLNNILNFFKDLNLKTSQAVLGAGATKTAGLKHITTKHLALCIRFIEFIISVLNIINFDPSFSKIIQNFKDHESELFSKIINIMRDRTIIGCNKILSIDWSISGPHKYMEDLIKDTLTVSKVLTRYLPIIVYSYILSQIFGNYKKLFIETCLTKLPTFQNVVEKHNLLKDIDLFRVKLCDLPGYGNSGQVIWENINDLQTQEDKLMDEKMKLIENENNKPRLSFERLRNVYSRESTRSPKLESTEIFNSENASDILISDSVMVTDDSVDGTPVPESKDGKDVEVKGNVERLESKDGDSLSENGKNEEKSAVDSGVKAKETDKDADNEESKVENDKIESQDANKNEASESNKLESEVLQSELKENNKPPPQSSKSEIQKPIVESKVENDEDLQESIKVETTTELNKPESEDTTSKVKEDDESQPPAEEIKIEEAKPESKEEEKDNLQFESAEKDKELVSKPQEDNGVSTEQPVSDTTVPKSEVEEVSKSKEAENDQSQSRLEESTTPEPKSEPMGQEENELESKAEEESVGEPKIEQKIEQKEQKNEVSQPQVKDKQESKPVEQEENELKSKSEEKLTKQPSSESKPENEVQSFKSQPQEDDKPNSESTEQENINVKPEFTESEAKAPNSLNSKSEEPKITSTEPESIEEAASKPTNDQSTTNTVKQNNTEASNSTESTKNGESTSQNGKLQSIHNENTTTNNNSKKKKKKNNKKKNKK</sequence>
<comment type="similarity">
    <text evidence="2">Belongs to the VPS54 family.</text>
</comment>
<keyword evidence="5" id="KW-0333">Golgi apparatus</keyword>
<feature type="compositionally biased region" description="Basic and acidic residues" evidence="7">
    <location>
        <begin position="1224"/>
        <end position="1249"/>
    </location>
</feature>
<dbReference type="GO" id="GO:0019905">
    <property type="term" value="F:syntaxin binding"/>
    <property type="evidence" value="ECO:0007669"/>
    <property type="project" value="TreeGrafter"/>
</dbReference>
<evidence type="ECO:0000313" key="10">
    <source>
        <dbReference type="Proteomes" id="UP001152885"/>
    </source>
</evidence>
<dbReference type="OrthoDB" id="10259024at2759"/>
<feature type="compositionally biased region" description="Basic and acidic residues" evidence="7">
    <location>
        <begin position="1076"/>
        <end position="1089"/>
    </location>
</feature>
<dbReference type="GO" id="GO:0006896">
    <property type="term" value="P:Golgi to vacuole transport"/>
    <property type="evidence" value="ECO:0007669"/>
    <property type="project" value="TreeGrafter"/>
</dbReference>
<protein>
    <recommendedName>
        <fullName evidence="8">Vacuolar protein sorting-associated protein 54 C-terminal domain-containing protein</fullName>
    </recommendedName>
</protein>
<evidence type="ECO:0000313" key="9">
    <source>
        <dbReference type="EMBL" id="CAI5756361.1"/>
    </source>
</evidence>
<feature type="compositionally biased region" description="Basic and acidic residues" evidence="7">
    <location>
        <begin position="1152"/>
        <end position="1164"/>
    </location>
</feature>
<feature type="region of interest" description="Disordered" evidence="7">
    <location>
        <begin position="936"/>
        <end position="1390"/>
    </location>
</feature>
<dbReference type="Proteomes" id="UP001152885">
    <property type="component" value="Unassembled WGS sequence"/>
</dbReference>
<dbReference type="InterPro" id="IPR039745">
    <property type="entry name" value="Vps54"/>
</dbReference>
<dbReference type="GO" id="GO:0000938">
    <property type="term" value="C:GARP complex"/>
    <property type="evidence" value="ECO:0007669"/>
    <property type="project" value="InterPro"/>
</dbReference>
<evidence type="ECO:0000259" key="8">
    <source>
        <dbReference type="Pfam" id="PF07928"/>
    </source>
</evidence>
<feature type="compositionally biased region" description="Basic residues" evidence="7">
    <location>
        <begin position="1376"/>
        <end position="1390"/>
    </location>
</feature>
<feature type="compositionally biased region" description="Basic and acidic residues" evidence="7">
    <location>
        <begin position="1192"/>
        <end position="1217"/>
    </location>
</feature>
<evidence type="ECO:0000256" key="1">
    <source>
        <dbReference type="ARBA" id="ARBA00004601"/>
    </source>
</evidence>
<feature type="compositionally biased region" description="Polar residues" evidence="7">
    <location>
        <begin position="1136"/>
        <end position="1148"/>
    </location>
</feature>
<dbReference type="InterPro" id="IPR012501">
    <property type="entry name" value="Vps54_C"/>
</dbReference>
<proteinExistence type="inferred from homology"/>
<dbReference type="Pfam" id="PF07928">
    <property type="entry name" value="Vps54"/>
    <property type="match status" value="1"/>
</dbReference>
<evidence type="ECO:0000256" key="6">
    <source>
        <dbReference type="ARBA" id="ARBA00023054"/>
    </source>
</evidence>
<evidence type="ECO:0000256" key="7">
    <source>
        <dbReference type="SAM" id="MobiDB-lite"/>
    </source>
</evidence>
<keyword evidence="3" id="KW-0813">Transport</keyword>
<keyword evidence="10" id="KW-1185">Reference proteome</keyword>
<dbReference type="PANTHER" id="PTHR12965:SF0">
    <property type="entry name" value="VACUOLAR PROTEIN SORTING-ASSOCIATED PROTEIN 54"/>
    <property type="match status" value="1"/>
</dbReference>
<gene>
    <name evidence="9" type="ORF">CANVERA_P0877</name>
</gene>
<evidence type="ECO:0000256" key="2">
    <source>
        <dbReference type="ARBA" id="ARBA00009150"/>
    </source>
</evidence>
<evidence type="ECO:0000256" key="3">
    <source>
        <dbReference type="ARBA" id="ARBA00022448"/>
    </source>
</evidence>
<feature type="compositionally biased region" description="Basic and acidic residues" evidence="7">
    <location>
        <begin position="1098"/>
        <end position="1134"/>
    </location>
</feature>
<accession>A0A9W4X8K7</accession>
<feature type="compositionally biased region" description="Basic and acidic residues" evidence="7">
    <location>
        <begin position="947"/>
        <end position="1037"/>
    </location>
</feature>
<dbReference type="GO" id="GO:0005829">
    <property type="term" value="C:cytosol"/>
    <property type="evidence" value="ECO:0007669"/>
    <property type="project" value="GOC"/>
</dbReference>
<evidence type="ECO:0000256" key="5">
    <source>
        <dbReference type="ARBA" id="ARBA00023034"/>
    </source>
</evidence>